<evidence type="ECO:0000256" key="1">
    <source>
        <dbReference type="SAM" id="SignalP"/>
    </source>
</evidence>
<evidence type="ECO:0000313" key="5">
    <source>
        <dbReference type="Proteomes" id="UP000663877"/>
    </source>
</evidence>
<feature type="chain" id="PRO_5036410916" evidence="1">
    <location>
        <begin position="21"/>
        <end position="185"/>
    </location>
</feature>
<evidence type="ECO:0000313" key="2">
    <source>
        <dbReference type="EMBL" id="CAF0990905.1"/>
    </source>
</evidence>
<keyword evidence="1" id="KW-0732">Signal</keyword>
<dbReference type="OrthoDB" id="10359110at2759"/>
<dbReference type="EMBL" id="CAJNOI010000197">
    <property type="protein sequence ID" value="CAF1175985.1"/>
    <property type="molecule type" value="Genomic_DNA"/>
</dbReference>
<accession>A0A814ULD7</accession>
<protein>
    <submittedName>
        <fullName evidence="3">Uncharacterized protein</fullName>
    </submittedName>
</protein>
<name>A0A814ULD7_9BILA</name>
<dbReference type="EMBL" id="CAJNOM010000076">
    <property type="protein sequence ID" value="CAF0990905.1"/>
    <property type="molecule type" value="Genomic_DNA"/>
</dbReference>
<sequence length="185" mass="21427">MKAFCWSIFFVIMLLTTIDGTDYDQITILSISSGTSGGLCRGYCITSINITKIPMKIVALKEAYDPGTEYPTVTKQYSYSLNQWEKLINLVNPKEFLALPDYVKSPYRIHDSPKKWIQINWQNKEKRVSFQSQDIIPGFEELIEQLRSVIQQYLSDDSLQSKSIILNNYSKFTLILYFLLNNILL</sequence>
<feature type="signal peptide" evidence="1">
    <location>
        <begin position="1"/>
        <end position="20"/>
    </location>
</feature>
<dbReference type="Proteomes" id="UP000663832">
    <property type="component" value="Unassembled WGS sequence"/>
</dbReference>
<reference evidence="3" key="1">
    <citation type="submission" date="2021-02" db="EMBL/GenBank/DDBJ databases">
        <authorList>
            <person name="Nowell W R."/>
        </authorList>
    </citation>
    <scope>NUCLEOTIDE SEQUENCE</scope>
</reference>
<dbReference type="AlphaFoldDB" id="A0A814ULD7"/>
<keyword evidence="4" id="KW-1185">Reference proteome</keyword>
<dbReference type="Proteomes" id="UP000663877">
    <property type="component" value="Unassembled WGS sequence"/>
</dbReference>
<evidence type="ECO:0000313" key="4">
    <source>
        <dbReference type="Proteomes" id="UP000663832"/>
    </source>
</evidence>
<organism evidence="3 5">
    <name type="scientific">Adineta steineri</name>
    <dbReference type="NCBI Taxonomy" id="433720"/>
    <lineage>
        <taxon>Eukaryota</taxon>
        <taxon>Metazoa</taxon>
        <taxon>Spiralia</taxon>
        <taxon>Gnathifera</taxon>
        <taxon>Rotifera</taxon>
        <taxon>Eurotatoria</taxon>
        <taxon>Bdelloidea</taxon>
        <taxon>Adinetida</taxon>
        <taxon>Adinetidae</taxon>
        <taxon>Adineta</taxon>
    </lineage>
</organism>
<evidence type="ECO:0000313" key="3">
    <source>
        <dbReference type="EMBL" id="CAF1175985.1"/>
    </source>
</evidence>
<comment type="caution">
    <text evidence="3">The sequence shown here is derived from an EMBL/GenBank/DDBJ whole genome shotgun (WGS) entry which is preliminary data.</text>
</comment>
<gene>
    <name evidence="3" type="ORF">BJG266_LOCUS25477</name>
    <name evidence="2" type="ORF">QVE165_LOCUS14387</name>
</gene>
<proteinExistence type="predicted"/>